<evidence type="ECO:0000313" key="1">
    <source>
        <dbReference type="EMBL" id="SUZ97918.1"/>
    </source>
</evidence>
<proteinExistence type="predicted"/>
<reference evidence="1" key="1">
    <citation type="submission" date="2018-05" db="EMBL/GenBank/DDBJ databases">
        <authorList>
            <person name="Lanie J.A."/>
            <person name="Ng W.-L."/>
            <person name="Kazmierczak K.M."/>
            <person name="Andrzejewski T.M."/>
            <person name="Davidsen T.M."/>
            <person name="Wayne K.J."/>
            <person name="Tettelin H."/>
            <person name="Glass J.I."/>
            <person name="Rusch D."/>
            <person name="Podicherti R."/>
            <person name="Tsui H.-C.T."/>
            <person name="Winkler M.E."/>
        </authorList>
    </citation>
    <scope>NUCLEOTIDE SEQUENCE</scope>
</reference>
<dbReference type="InterPro" id="IPR036271">
    <property type="entry name" value="Tet_transcr_reg_TetR-rel_C_sf"/>
</dbReference>
<dbReference type="EMBL" id="UINC01002553">
    <property type="protein sequence ID" value="SUZ97918.1"/>
    <property type="molecule type" value="Genomic_DNA"/>
</dbReference>
<dbReference type="Gene3D" id="1.10.357.10">
    <property type="entry name" value="Tetracycline Repressor, domain 2"/>
    <property type="match status" value="1"/>
</dbReference>
<dbReference type="AlphaFoldDB" id="A0A381S3L6"/>
<dbReference type="InterPro" id="IPR009057">
    <property type="entry name" value="Homeodomain-like_sf"/>
</dbReference>
<protein>
    <recommendedName>
        <fullName evidence="2">Tetracyclin repressor-like C-terminal domain-containing protein</fullName>
    </recommendedName>
</protein>
<organism evidence="1">
    <name type="scientific">marine metagenome</name>
    <dbReference type="NCBI Taxonomy" id="408172"/>
    <lineage>
        <taxon>unclassified sequences</taxon>
        <taxon>metagenomes</taxon>
        <taxon>ecological metagenomes</taxon>
    </lineage>
</organism>
<sequence length="162" mass="17050">MADIAASVGCSLRTLYDLAPSRDELVLTVIDRNLRRIGRRAISAVQPDLDPLAVIRSYLMAANLAVAATTPAFARDQAATPATHRLVTAHSDYLVAITRTLLDLAVERGDIAPTDTAAVARVVAGLGAMFALPENLETIDSTPKEAADAMVDVILRGLTTGA</sequence>
<accession>A0A381S3L6</accession>
<gene>
    <name evidence="1" type="ORF">METZ01_LOCUS50772</name>
</gene>
<evidence type="ECO:0008006" key="2">
    <source>
        <dbReference type="Google" id="ProtNLM"/>
    </source>
</evidence>
<dbReference type="SUPFAM" id="SSF48498">
    <property type="entry name" value="Tetracyclin repressor-like, C-terminal domain"/>
    <property type="match status" value="1"/>
</dbReference>
<dbReference type="SUPFAM" id="SSF46689">
    <property type="entry name" value="Homeodomain-like"/>
    <property type="match status" value="1"/>
</dbReference>
<name>A0A381S3L6_9ZZZZ</name>